<accession>A0A9D2R5J7</accession>
<organism evidence="1 2">
    <name type="scientific">Candidatus Blautia stercoripullorum</name>
    <dbReference type="NCBI Taxonomy" id="2838502"/>
    <lineage>
        <taxon>Bacteria</taxon>
        <taxon>Bacillati</taxon>
        <taxon>Bacillota</taxon>
        <taxon>Clostridia</taxon>
        <taxon>Lachnospirales</taxon>
        <taxon>Lachnospiraceae</taxon>
        <taxon>Blautia</taxon>
    </lineage>
</organism>
<comment type="caution">
    <text evidence="1">The sequence shown here is derived from an EMBL/GenBank/DDBJ whole genome shotgun (WGS) entry which is preliminary data.</text>
</comment>
<dbReference type="Proteomes" id="UP000823850">
    <property type="component" value="Unassembled WGS sequence"/>
</dbReference>
<reference evidence="1" key="1">
    <citation type="journal article" date="2021" name="PeerJ">
        <title>Extensive microbial diversity within the chicken gut microbiome revealed by metagenomics and culture.</title>
        <authorList>
            <person name="Gilroy R."/>
            <person name="Ravi A."/>
            <person name="Getino M."/>
            <person name="Pursley I."/>
            <person name="Horton D.L."/>
            <person name="Alikhan N.F."/>
            <person name="Baker D."/>
            <person name="Gharbi K."/>
            <person name="Hall N."/>
            <person name="Watson M."/>
            <person name="Adriaenssens E.M."/>
            <person name="Foster-Nyarko E."/>
            <person name="Jarju S."/>
            <person name="Secka A."/>
            <person name="Antonio M."/>
            <person name="Oren A."/>
            <person name="Chaudhuri R.R."/>
            <person name="La Ragione R."/>
            <person name="Hildebrand F."/>
            <person name="Pallen M.J."/>
        </authorList>
    </citation>
    <scope>NUCLEOTIDE SEQUENCE</scope>
    <source>
        <strain evidence="1">ChiW19-6364</strain>
    </source>
</reference>
<gene>
    <name evidence="1" type="ORF">H9913_02655</name>
</gene>
<sequence>MIKYKTSERKVDLYDIGDGLTLMNIILKNEDGKMRSIDTYIGTDRNGFSCVGHTEGLDEPGVIFSYPRYVRMIEANLSYYLDAFFANTNPRVTIGR</sequence>
<dbReference type="AlphaFoldDB" id="A0A9D2R5J7"/>
<reference evidence="1" key="2">
    <citation type="submission" date="2021-04" db="EMBL/GenBank/DDBJ databases">
        <authorList>
            <person name="Gilroy R."/>
        </authorList>
    </citation>
    <scope>NUCLEOTIDE SEQUENCE</scope>
    <source>
        <strain evidence="1">ChiW19-6364</strain>
    </source>
</reference>
<evidence type="ECO:0000313" key="2">
    <source>
        <dbReference type="Proteomes" id="UP000823850"/>
    </source>
</evidence>
<name>A0A9D2R5J7_9FIRM</name>
<evidence type="ECO:0000313" key="1">
    <source>
        <dbReference type="EMBL" id="HJD38904.1"/>
    </source>
</evidence>
<proteinExistence type="predicted"/>
<dbReference type="EMBL" id="DWUX01000048">
    <property type="protein sequence ID" value="HJD38904.1"/>
    <property type="molecule type" value="Genomic_DNA"/>
</dbReference>
<protein>
    <submittedName>
        <fullName evidence="1">Uncharacterized protein</fullName>
    </submittedName>
</protein>